<gene>
    <name evidence="9" type="ORF">LCOR_08029.1</name>
</gene>
<dbReference type="Gene3D" id="1.25.10.10">
    <property type="entry name" value="Leucine-rich Repeat Variant"/>
    <property type="match status" value="2"/>
</dbReference>
<name>A0A068S736_9FUNG</name>
<keyword evidence="4" id="KW-0813">Transport</keyword>
<proteinExistence type="inferred from homology"/>
<dbReference type="InterPro" id="IPR016024">
    <property type="entry name" value="ARM-type_fold"/>
</dbReference>
<dbReference type="PANTHER" id="PTHR12596:SF1">
    <property type="entry name" value="EXPORTIN-4"/>
    <property type="match status" value="1"/>
</dbReference>
<dbReference type="EMBL" id="CBTN010000043">
    <property type="protein sequence ID" value="CDH57036.1"/>
    <property type="molecule type" value="Genomic_DNA"/>
</dbReference>
<comment type="subcellular location">
    <subcellularLocation>
        <location evidence="2">Cytoplasm</location>
    </subcellularLocation>
    <subcellularLocation>
        <location evidence="1">Nucleus</location>
    </subcellularLocation>
</comment>
<evidence type="ECO:0000313" key="9">
    <source>
        <dbReference type="EMBL" id="CDH57036.1"/>
    </source>
</evidence>
<dbReference type="GO" id="GO:0005643">
    <property type="term" value="C:nuclear pore"/>
    <property type="evidence" value="ECO:0007669"/>
    <property type="project" value="TreeGrafter"/>
</dbReference>
<evidence type="ECO:0000256" key="2">
    <source>
        <dbReference type="ARBA" id="ARBA00004496"/>
    </source>
</evidence>
<dbReference type="SUPFAM" id="SSF48371">
    <property type="entry name" value="ARM repeat"/>
    <property type="match status" value="1"/>
</dbReference>
<reference evidence="9" key="1">
    <citation type="submission" date="2013-08" db="EMBL/GenBank/DDBJ databases">
        <title>Gene expansion shapes genome architecture in the human pathogen Lichtheimia corymbifera: an evolutionary genomics analysis in the ancient terrestrial Mucorales (Mucoromycotina).</title>
        <authorList>
            <person name="Schwartze V.U."/>
            <person name="Winter S."/>
            <person name="Shelest E."/>
            <person name="Marcet-Houben M."/>
            <person name="Horn F."/>
            <person name="Wehner S."/>
            <person name="Hoffmann K."/>
            <person name="Riege K."/>
            <person name="Sammeth M."/>
            <person name="Nowrousian M."/>
            <person name="Valiante V."/>
            <person name="Linde J."/>
            <person name="Jacobsen I.D."/>
            <person name="Marz M."/>
            <person name="Brakhage A.A."/>
            <person name="Gabaldon T."/>
            <person name="Bocker S."/>
            <person name="Voigt K."/>
        </authorList>
    </citation>
    <scope>NUCLEOTIDE SEQUENCE [LARGE SCALE GENOMIC DNA]</scope>
    <source>
        <strain evidence="9">FSU 9682</strain>
    </source>
</reference>
<dbReference type="InterPro" id="IPR011989">
    <property type="entry name" value="ARM-like"/>
</dbReference>
<dbReference type="GO" id="GO:0005049">
    <property type="term" value="F:nuclear export signal receptor activity"/>
    <property type="evidence" value="ECO:0007669"/>
    <property type="project" value="InterPro"/>
</dbReference>
<evidence type="ECO:0000256" key="6">
    <source>
        <dbReference type="ARBA" id="ARBA00022927"/>
    </source>
</evidence>
<evidence type="ECO:0000256" key="3">
    <source>
        <dbReference type="ARBA" id="ARBA00009466"/>
    </source>
</evidence>
<dbReference type="VEuPathDB" id="FungiDB:LCOR_08029.1"/>
<dbReference type="GO" id="GO:0006611">
    <property type="term" value="P:protein export from nucleus"/>
    <property type="evidence" value="ECO:0007669"/>
    <property type="project" value="TreeGrafter"/>
</dbReference>
<evidence type="ECO:0000256" key="7">
    <source>
        <dbReference type="ARBA" id="ARBA00023242"/>
    </source>
</evidence>
<dbReference type="InterPro" id="IPR044189">
    <property type="entry name" value="XPO4/7-like"/>
</dbReference>
<dbReference type="STRING" id="1263082.A0A068S736"/>
<sequence>MAHESNDVAAICSQFEEACTDFQVPATRAAAEHVLSSFRQIPKVLPISQYILDHTQIPMAQFQVAVAIGEVAVRDYTLYALSDLVQLKNHMVDYCMKRPDLMRYVRDQILSDVALITKRSLFDVSDADRDAICASVKQLISMQDHGSVVGVALASALVDHFSNTKTTTIGLSWEFHHKAKVFFESQVLLGFFEQSVTQLHALVSQQQQTPLLGELITLLEKILHWEFASTTTTTVLPGTFAKNDADDDIIDKEDGPGAIKKTYTLFPKAWQPTVANTDVLWLFFMTYAMVQNDDTLGHRCRQILIQLAGFTNEFFNNDINATRQYATTMVHGVLRLMTDILNAGNDPSTLSEHGPQVLGTIQIIRRLFENLSLGVLCSVSEFFRFLNDFGKITVACIRGATAQDIDEGWISEAGDECLQTWVRLADLVQPTDGRGPDPSTGLSPAEIDNLAQYLRSVSFQIVETYVDAKLEQSKQAIIDEEDEDELGDGYKDWDTFADQLTCIGTLGRLDPHKSLMHLQQLMNDRFDRLKQFFTAETTDNGQYLIFLQEHLHWIVLITAHVLADAGKGEQPMIPDPIMQLSSTQPLDQDQATTISRTVLEIFRFLSSFGANTVEASNCSPQVAETLIWFMERWSKSYLLMNENDYGFMSPNIARVFGRPGPSEGHGLEIIDFFIDQIQANFILWNADPDVLHQIIRWLNTCGISINLKTGFLQSDKFPLLVQFITENVQQLPEVVHNSLIQTIATISSGASDSQVRERYLNLIFSMIEKRLGSVLHRSDFMQSYQRADIMNEVLNALEMLDGLALASEYNNTQIIFQFCARFFESLLQLMNMYKTVGEVQLLILQLLADLAGRLDFGLLQQDQKQMLYQIIVEIFKSHGASNRGKKRQHAQEEEADRPYPDISTALCILTNIMASEFEDFNRTENAAPTPPGSADVADVVLFGVNVIIPMIDLEMLKIPNLCQQYVKLISNLIEFFPDKLIGLPTDLFNNLIASLGFGVSHDIVDVSILALQAVAPLALWAHNQLLANNASNVDFVRPALNKFLEQVVKLLLFDNLDSSVVDAASEALLSLICAERDSYLVIVNQIISQQSGEIQPRLLHAFEKLDASTPRELRGVLPPSRNVAGFKEALFVFLVDVRAVLRVK</sequence>
<keyword evidence="5" id="KW-0963">Cytoplasm</keyword>
<evidence type="ECO:0000313" key="10">
    <source>
        <dbReference type="Proteomes" id="UP000027586"/>
    </source>
</evidence>
<accession>A0A068S736</accession>
<evidence type="ECO:0000256" key="8">
    <source>
        <dbReference type="ARBA" id="ARBA00040444"/>
    </source>
</evidence>
<evidence type="ECO:0000256" key="4">
    <source>
        <dbReference type="ARBA" id="ARBA00022448"/>
    </source>
</evidence>
<evidence type="ECO:0000256" key="1">
    <source>
        <dbReference type="ARBA" id="ARBA00004123"/>
    </source>
</evidence>
<evidence type="ECO:0000256" key="5">
    <source>
        <dbReference type="ARBA" id="ARBA00022490"/>
    </source>
</evidence>
<dbReference type="GO" id="GO:0005737">
    <property type="term" value="C:cytoplasm"/>
    <property type="evidence" value="ECO:0007669"/>
    <property type="project" value="UniProtKB-SubCell"/>
</dbReference>
<protein>
    <recommendedName>
        <fullName evidence="8">Exportin-4</fullName>
    </recommendedName>
</protein>
<keyword evidence="10" id="KW-1185">Reference proteome</keyword>
<organism evidence="9 10">
    <name type="scientific">Lichtheimia corymbifera JMRC:FSU:9682</name>
    <dbReference type="NCBI Taxonomy" id="1263082"/>
    <lineage>
        <taxon>Eukaryota</taxon>
        <taxon>Fungi</taxon>
        <taxon>Fungi incertae sedis</taxon>
        <taxon>Mucoromycota</taxon>
        <taxon>Mucoromycotina</taxon>
        <taxon>Mucoromycetes</taxon>
        <taxon>Mucorales</taxon>
        <taxon>Lichtheimiaceae</taxon>
        <taxon>Lichtheimia</taxon>
    </lineage>
</organism>
<dbReference type="OrthoDB" id="5548448at2759"/>
<dbReference type="PANTHER" id="PTHR12596">
    <property type="entry name" value="EXPORTIN 4,7-RELATED"/>
    <property type="match status" value="1"/>
</dbReference>
<comment type="caution">
    <text evidence="9">The sequence shown here is derived from an EMBL/GenBank/DDBJ whole genome shotgun (WGS) entry which is preliminary data.</text>
</comment>
<comment type="similarity">
    <text evidence="3">Belongs to the exportin family.</text>
</comment>
<dbReference type="Proteomes" id="UP000027586">
    <property type="component" value="Unassembled WGS sequence"/>
</dbReference>
<keyword evidence="7" id="KW-0539">Nucleus</keyword>
<dbReference type="AlphaFoldDB" id="A0A068S736"/>
<keyword evidence="6" id="KW-0653">Protein transport</keyword>